<feature type="compositionally biased region" description="Polar residues" evidence="3">
    <location>
        <begin position="92"/>
        <end position="113"/>
    </location>
</feature>
<feature type="compositionally biased region" description="Basic and acidic residues" evidence="3">
    <location>
        <begin position="1"/>
        <end position="12"/>
    </location>
</feature>
<name>A0A830BT40_9LAMI</name>
<accession>A0A830BT40</accession>
<evidence type="ECO:0000313" key="6">
    <source>
        <dbReference type="Proteomes" id="UP000653305"/>
    </source>
</evidence>
<feature type="domain" description="RRM" evidence="4">
    <location>
        <begin position="594"/>
        <end position="672"/>
    </location>
</feature>
<dbReference type="InterPro" id="IPR035979">
    <property type="entry name" value="RBD_domain_sf"/>
</dbReference>
<dbReference type="SMART" id="SM00360">
    <property type="entry name" value="RRM"/>
    <property type="match status" value="3"/>
</dbReference>
<dbReference type="InterPro" id="IPR000504">
    <property type="entry name" value="RRM_dom"/>
</dbReference>
<proteinExistence type="predicted"/>
<dbReference type="PANTHER" id="PTHR21245">
    <property type="entry name" value="HETEROGENEOUS NUCLEAR RIBONUCLEOPROTEIN"/>
    <property type="match status" value="1"/>
</dbReference>
<keyword evidence="1 2" id="KW-0694">RNA-binding</keyword>
<feature type="domain" description="RRM" evidence="4">
    <location>
        <begin position="417"/>
        <end position="496"/>
    </location>
</feature>
<sequence length="867" mass="95206">MSNGDSRERECRLNPPPPPPPGGGAGPFQPQLEIHPNSNPTTPINSPPPPPPPPQQRDRRHSPPSTAPRRKSRPICTPIADNTLQKPPHTTVPASRTQPQSSQKTLVSNSTIVKSDLENIDGNNNEKSEKSIESYNPGIEQFGPGNIETVSAVGSGDGKKNTANLGSHLESEGSVKPVTGPESGPDGVTGLGNGKKKKIVKKVVRVVKKVIKRRVPKRALIHDSESQGLLVQAEESEVTKISSCDDNEIEKSNSADEVINNSSIVNEANEIPNIADDITENSNIANDELTEKTSIINEIMEKENFTDEQNSELVNNTGVSEPIISERGEDASEIDSPEQIVPANIKSNDVIACVPDSTEVEKVNYIAENVMETNESTPGKNPKSGSVEGESDCIKLNEGLILSGELEALERKRRRKTEIFVGGLNSNAKEDDIRKVFEGVGVVLEVRLVMSGGSTGRNRGFAFVRFATAGDAKNALAKCSNVKICGKQCNLALVGGNDTIFLGNLDKNWKTKHVESLLEKAGIEKIDKVTLKSDPNNVEKNRGFGFIEFETSRDAQFALNKLQKRDAFGKIPTVKVAWAQPITEPDEDEILKVKSVYAEYIPSSWDEEKVKEYFKRFGEIENVVLAKDRLSSRRKDIAFIHYTNRDDALRCIEVVSKERSEDHSSQVKIAASLANQNPKIKPMKHTADRTSQQLPKAKPETIGTSIKLHEPRHEWKPASSSYNEVKDNNNRPSTTTDELVQLLRQQAANKSIPPHPHPHPHPRTGTNALDLHFPFPGSKRPFSQVGYDPLYVEPRGLPRTRIESAYPISGSSSSSRGVDVLPFPYHPQQRPAFTSEPVIGRISYPSHFQTEESFGAKSESSLVFCSA</sequence>
<feature type="compositionally biased region" description="Low complexity" evidence="3">
    <location>
        <begin position="34"/>
        <end position="44"/>
    </location>
</feature>
<evidence type="ECO:0000313" key="5">
    <source>
        <dbReference type="EMBL" id="GFP89182.1"/>
    </source>
</evidence>
<dbReference type="Proteomes" id="UP000653305">
    <property type="component" value="Unassembled WGS sequence"/>
</dbReference>
<feature type="compositionally biased region" description="Basic residues" evidence="3">
    <location>
        <begin position="58"/>
        <end position="73"/>
    </location>
</feature>
<evidence type="ECO:0000256" key="2">
    <source>
        <dbReference type="PROSITE-ProRule" id="PRU00176"/>
    </source>
</evidence>
<feature type="region of interest" description="Disordered" evidence="3">
    <location>
        <begin position="711"/>
        <end position="734"/>
    </location>
</feature>
<feature type="compositionally biased region" description="Pro residues" evidence="3">
    <location>
        <begin position="45"/>
        <end position="55"/>
    </location>
</feature>
<organism evidence="5 6">
    <name type="scientific">Phtheirospermum japonicum</name>
    <dbReference type="NCBI Taxonomy" id="374723"/>
    <lineage>
        <taxon>Eukaryota</taxon>
        <taxon>Viridiplantae</taxon>
        <taxon>Streptophyta</taxon>
        <taxon>Embryophyta</taxon>
        <taxon>Tracheophyta</taxon>
        <taxon>Spermatophyta</taxon>
        <taxon>Magnoliopsida</taxon>
        <taxon>eudicotyledons</taxon>
        <taxon>Gunneridae</taxon>
        <taxon>Pentapetalae</taxon>
        <taxon>asterids</taxon>
        <taxon>lamiids</taxon>
        <taxon>Lamiales</taxon>
        <taxon>Orobanchaceae</taxon>
        <taxon>Orobanchaceae incertae sedis</taxon>
        <taxon>Phtheirospermum</taxon>
    </lineage>
</organism>
<feature type="domain" description="RRM" evidence="4">
    <location>
        <begin position="498"/>
        <end position="581"/>
    </location>
</feature>
<evidence type="ECO:0000256" key="1">
    <source>
        <dbReference type="ARBA" id="ARBA00022884"/>
    </source>
</evidence>
<reference evidence="5" key="1">
    <citation type="submission" date="2020-07" db="EMBL/GenBank/DDBJ databases">
        <title>Ethylene signaling mediates host invasion by parasitic plants.</title>
        <authorList>
            <person name="Yoshida S."/>
        </authorList>
    </citation>
    <scope>NUCLEOTIDE SEQUENCE</scope>
    <source>
        <strain evidence="5">Okayama</strain>
    </source>
</reference>
<dbReference type="PROSITE" id="PS50102">
    <property type="entry name" value="RRM"/>
    <property type="match status" value="3"/>
</dbReference>
<dbReference type="Pfam" id="PF00076">
    <property type="entry name" value="RRM_1"/>
    <property type="match status" value="3"/>
</dbReference>
<comment type="caution">
    <text evidence="5">The sequence shown here is derived from an EMBL/GenBank/DDBJ whole genome shotgun (WGS) entry which is preliminary data.</text>
</comment>
<keyword evidence="6" id="KW-1185">Reference proteome</keyword>
<dbReference type="GO" id="GO:1990904">
    <property type="term" value="C:ribonucleoprotein complex"/>
    <property type="evidence" value="ECO:0007669"/>
    <property type="project" value="UniProtKB-KW"/>
</dbReference>
<dbReference type="EMBL" id="BMAC01000181">
    <property type="protein sequence ID" value="GFP89182.1"/>
    <property type="molecule type" value="Genomic_DNA"/>
</dbReference>
<dbReference type="GO" id="GO:0003723">
    <property type="term" value="F:RNA binding"/>
    <property type="evidence" value="ECO:0007669"/>
    <property type="project" value="UniProtKB-UniRule"/>
</dbReference>
<dbReference type="CDD" id="cd00590">
    <property type="entry name" value="RRM_SF"/>
    <property type="match status" value="2"/>
</dbReference>
<dbReference type="AlphaFoldDB" id="A0A830BT40"/>
<dbReference type="OrthoDB" id="3800936at2759"/>
<dbReference type="InterPro" id="IPR012677">
    <property type="entry name" value="Nucleotide-bd_a/b_plait_sf"/>
</dbReference>
<dbReference type="SUPFAM" id="SSF54928">
    <property type="entry name" value="RNA-binding domain, RBD"/>
    <property type="match status" value="2"/>
</dbReference>
<dbReference type="Gene3D" id="3.30.70.330">
    <property type="match status" value="3"/>
</dbReference>
<evidence type="ECO:0000259" key="4">
    <source>
        <dbReference type="PROSITE" id="PS50102"/>
    </source>
</evidence>
<keyword evidence="5" id="KW-0687">Ribonucleoprotein</keyword>
<feature type="region of interest" description="Disordered" evidence="3">
    <location>
        <begin position="1"/>
        <end position="194"/>
    </location>
</feature>
<evidence type="ECO:0000256" key="3">
    <source>
        <dbReference type="SAM" id="MobiDB-lite"/>
    </source>
</evidence>
<gene>
    <name evidence="5" type="ORF">PHJA_001061900</name>
</gene>
<protein>
    <submittedName>
        <fullName evidence="5">Heterogeneous nuclear ribonucleoprotein q</fullName>
    </submittedName>
</protein>